<keyword evidence="2 6" id="KW-0812">Transmembrane</keyword>
<dbReference type="PANTHER" id="PTHR31234:SF2">
    <property type="entry name" value="OS05G0199100 PROTEIN"/>
    <property type="match status" value="1"/>
</dbReference>
<dbReference type="EMBL" id="PYDT01000001">
    <property type="protein sequence ID" value="THU72090.1"/>
    <property type="molecule type" value="Genomic_DNA"/>
</dbReference>
<evidence type="ECO:0000256" key="4">
    <source>
        <dbReference type="ARBA" id="ARBA00023136"/>
    </source>
</evidence>
<evidence type="ECO:0000259" key="7">
    <source>
        <dbReference type="Pfam" id="PF03168"/>
    </source>
</evidence>
<dbReference type="GO" id="GO:0098542">
    <property type="term" value="P:defense response to other organism"/>
    <property type="evidence" value="ECO:0007669"/>
    <property type="project" value="InterPro"/>
</dbReference>
<sequence length="298" mass="31994">MAFASFLASLDGALLPSDALSSEEWGGALTHLYNGKALRVPTQRTLVPLPVDVANIHKCSARFPASYRPLDVGERPTSSPIKAQQHGLPHRSLAPPPRRRQRCCCCLSLTLLVGLVFLAAIAAGVFYVFYRPERPSFSVSSLRLAALNLSDADLLTSSLDLSVTARNRNQNLVFLYDDFTVSASSDGVPIGEGTIQGFTQGSDTATVLKATVSSTGRSLDPTEASRLRKTKLYPLEIGLYTEASIKIGGFKSKRIGVRASCDGIEAAVTEANATAAATTTGSARCKVKLRFDIWNWTI</sequence>
<organism evidence="8 9">
    <name type="scientific">Musa balbisiana</name>
    <name type="common">Banana</name>
    <dbReference type="NCBI Taxonomy" id="52838"/>
    <lineage>
        <taxon>Eukaryota</taxon>
        <taxon>Viridiplantae</taxon>
        <taxon>Streptophyta</taxon>
        <taxon>Embryophyta</taxon>
        <taxon>Tracheophyta</taxon>
        <taxon>Spermatophyta</taxon>
        <taxon>Magnoliopsida</taxon>
        <taxon>Liliopsida</taxon>
        <taxon>Zingiberales</taxon>
        <taxon>Musaceae</taxon>
        <taxon>Musa</taxon>
    </lineage>
</organism>
<proteinExistence type="predicted"/>
<reference evidence="8 9" key="1">
    <citation type="journal article" date="2019" name="Nat. Plants">
        <title>Genome sequencing of Musa balbisiana reveals subgenome evolution and function divergence in polyploid bananas.</title>
        <authorList>
            <person name="Yao X."/>
        </authorList>
    </citation>
    <scope>NUCLEOTIDE SEQUENCE [LARGE SCALE GENOMIC DNA]</scope>
    <source>
        <strain evidence="9">cv. DH-PKW</strain>
        <tissue evidence="8">Leaves</tissue>
    </source>
</reference>
<feature type="domain" description="Late embryogenesis abundant protein LEA-2 subgroup" evidence="7">
    <location>
        <begin position="163"/>
        <end position="261"/>
    </location>
</feature>
<dbReference type="AlphaFoldDB" id="A0A4S8KAJ4"/>
<dbReference type="Pfam" id="PF03168">
    <property type="entry name" value="LEA_2"/>
    <property type="match status" value="1"/>
</dbReference>
<comment type="caution">
    <text evidence="8">The sequence shown here is derived from an EMBL/GenBank/DDBJ whole genome shotgun (WGS) entry which is preliminary data.</text>
</comment>
<gene>
    <name evidence="8" type="ORF">C4D60_Mb04t08430</name>
</gene>
<evidence type="ECO:0000313" key="9">
    <source>
        <dbReference type="Proteomes" id="UP000317650"/>
    </source>
</evidence>
<feature type="region of interest" description="Disordered" evidence="5">
    <location>
        <begin position="73"/>
        <end position="98"/>
    </location>
</feature>
<evidence type="ECO:0000256" key="2">
    <source>
        <dbReference type="ARBA" id="ARBA00022692"/>
    </source>
</evidence>
<evidence type="ECO:0000256" key="5">
    <source>
        <dbReference type="SAM" id="MobiDB-lite"/>
    </source>
</evidence>
<name>A0A4S8KAJ4_MUSBA</name>
<keyword evidence="9" id="KW-1185">Reference proteome</keyword>
<evidence type="ECO:0000256" key="1">
    <source>
        <dbReference type="ARBA" id="ARBA00004167"/>
    </source>
</evidence>
<dbReference type="InterPro" id="IPR044839">
    <property type="entry name" value="NDR1-like"/>
</dbReference>
<accession>A0A4S8KAJ4</accession>
<keyword evidence="4 6" id="KW-0472">Membrane</keyword>
<keyword evidence="3 6" id="KW-1133">Transmembrane helix</keyword>
<dbReference type="GO" id="GO:0005886">
    <property type="term" value="C:plasma membrane"/>
    <property type="evidence" value="ECO:0007669"/>
    <property type="project" value="TreeGrafter"/>
</dbReference>
<dbReference type="Proteomes" id="UP000317650">
    <property type="component" value="Chromosome 4"/>
</dbReference>
<feature type="transmembrane region" description="Helical" evidence="6">
    <location>
        <begin position="107"/>
        <end position="130"/>
    </location>
</feature>
<comment type="subcellular location">
    <subcellularLocation>
        <location evidence="1">Membrane</location>
        <topology evidence="1">Single-pass membrane protein</topology>
    </subcellularLocation>
</comment>
<dbReference type="InterPro" id="IPR004864">
    <property type="entry name" value="LEA_2"/>
</dbReference>
<evidence type="ECO:0000313" key="8">
    <source>
        <dbReference type="EMBL" id="THU72090.1"/>
    </source>
</evidence>
<protein>
    <recommendedName>
        <fullName evidence="7">Late embryogenesis abundant protein LEA-2 subgroup domain-containing protein</fullName>
    </recommendedName>
</protein>
<evidence type="ECO:0000256" key="3">
    <source>
        <dbReference type="ARBA" id="ARBA00022989"/>
    </source>
</evidence>
<dbReference type="PANTHER" id="PTHR31234">
    <property type="entry name" value="LATE EMBRYOGENESIS ABUNDANT (LEA) HYDROXYPROLINE-RICH GLYCOPROTEIN FAMILY"/>
    <property type="match status" value="1"/>
</dbReference>
<evidence type="ECO:0000256" key="6">
    <source>
        <dbReference type="SAM" id="Phobius"/>
    </source>
</evidence>